<dbReference type="Proteomes" id="UP000000739">
    <property type="component" value="Chromosome"/>
</dbReference>
<protein>
    <recommendedName>
        <fullName evidence="3">Type II toxin-antitoxin system RelE/ParE family toxin</fullName>
    </recommendedName>
</protein>
<gene>
    <name evidence="1" type="ordered locus">Dalk_1596</name>
</gene>
<proteinExistence type="predicted"/>
<evidence type="ECO:0000313" key="2">
    <source>
        <dbReference type="Proteomes" id="UP000000739"/>
    </source>
</evidence>
<evidence type="ECO:0000313" key="1">
    <source>
        <dbReference type="EMBL" id="ACL03294.1"/>
    </source>
</evidence>
<dbReference type="eggNOG" id="ENOG5033ESW">
    <property type="taxonomic scope" value="Bacteria"/>
</dbReference>
<sequence length="127" mass="14435">MAKNVKSTTFEKDLMAEGECFSLYGIKRNGKSNIRNFLSKLNLGDRKKVFALVNRIADHGKIMNIEKFKHEEDGIYAIKSGQVRIYCCFHGKKVVLLTNGAIKKQNKANPADLEKAKKIRKETEALF</sequence>
<dbReference type="EMBL" id="CP001322">
    <property type="protein sequence ID" value="ACL03294.1"/>
    <property type="molecule type" value="Genomic_DNA"/>
</dbReference>
<evidence type="ECO:0008006" key="3">
    <source>
        <dbReference type="Google" id="ProtNLM"/>
    </source>
</evidence>
<dbReference type="KEGG" id="dal:Dalk_1596"/>
<organism evidence="1 2">
    <name type="scientific">Desulfatibacillum aliphaticivorans</name>
    <dbReference type="NCBI Taxonomy" id="218208"/>
    <lineage>
        <taxon>Bacteria</taxon>
        <taxon>Pseudomonadati</taxon>
        <taxon>Thermodesulfobacteriota</taxon>
        <taxon>Desulfobacteria</taxon>
        <taxon>Desulfobacterales</taxon>
        <taxon>Desulfatibacillaceae</taxon>
        <taxon>Desulfatibacillum</taxon>
    </lineage>
</organism>
<reference evidence="1 2" key="1">
    <citation type="journal article" date="2012" name="Environ. Microbiol.">
        <title>The genome sequence of Desulfatibacillum alkenivorans AK-01: a blueprint for anaerobic alkane oxidation.</title>
        <authorList>
            <person name="Callaghan A.V."/>
            <person name="Morris B.E."/>
            <person name="Pereira I.A."/>
            <person name="McInerney M.J."/>
            <person name="Austin R.N."/>
            <person name="Groves J.T."/>
            <person name="Kukor J.J."/>
            <person name="Suflita J.M."/>
            <person name="Young L.Y."/>
            <person name="Zylstra G.J."/>
            <person name="Wawrik B."/>
        </authorList>
    </citation>
    <scope>NUCLEOTIDE SEQUENCE [LARGE SCALE GENOMIC DNA]</scope>
    <source>
        <strain evidence="1 2">AK-01</strain>
    </source>
</reference>
<dbReference type="Pfam" id="PF05973">
    <property type="entry name" value="Gp49"/>
    <property type="match status" value="1"/>
</dbReference>
<keyword evidence="2" id="KW-1185">Reference proteome</keyword>
<dbReference type="HOGENOM" id="CLU_1966958_0_0_7"/>
<name>B8FAJ8_DESAL</name>
<dbReference type="RefSeq" id="WP_012610728.1">
    <property type="nucleotide sequence ID" value="NC_011768.1"/>
</dbReference>
<dbReference type="AlphaFoldDB" id="B8FAJ8"/>
<dbReference type="InterPro" id="IPR009241">
    <property type="entry name" value="HigB-like"/>
</dbReference>
<accession>B8FAJ8</accession>